<dbReference type="SUPFAM" id="SSF49899">
    <property type="entry name" value="Concanavalin A-like lectins/glucanases"/>
    <property type="match status" value="1"/>
</dbReference>
<dbReference type="PATRIC" id="fig|1094979.3.peg.905"/>
<feature type="region of interest" description="Disordered" evidence="3">
    <location>
        <begin position="1158"/>
        <end position="1181"/>
    </location>
</feature>
<reference evidence="6 7" key="1">
    <citation type="journal article" date="2012" name="J. Bacteriol.">
        <title>Genome sequence of deep-sea manganese-oxidizing bacterium Marinobacter manganoxydans MnI7-9.</title>
        <authorList>
            <person name="Wang H."/>
            <person name="Li H."/>
            <person name="Shao Z."/>
            <person name="Liao S."/>
            <person name="Johnstone L."/>
            <person name="Rensing C."/>
            <person name="Wang G."/>
        </authorList>
    </citation>
    <scope>NUCLEOTIDE SEQUENCE [LARGE SCALE GENOMIC DNA]</scope>
    <source>
        <strain evidence="6 7">MnI7-9</strain>
    </source>
</reference>
<feature type="signal peptide" evidence="4">
    <location>
        <begin position="1"/>
        <end position="24"/>
    </location>
</feature>
<dbReference type="PANTHER" id="PTHR47635:SF2">
    <property type="entry name" value="LAMG-LIKE JELLYROLL FOLD DOMAIN-CONTAINING PROTEIN"/>
    <property type="match status" value="1"/>
</dbReference>
<dbReference type="InterPro" id="IPR046524">
    <property type="entry name" value="DUF6701"/>
</dbReference>
<dbReference type="InterPro" id="IPR013320">
    <property type="entry name" value="ConA-like_dom_sf"/>
</dbReference>
<keyword evidence="1 4" id="KW-0732">Signal</keyword>
<evidence type="ECO:0000313" key="6">
    <source>
        <dbReference type="EMBL" id="EHJ05805.1"/>
    </source>
</evidence>
<protein>
    <submittedName>
        <fullName evidence="6">MSHA biogenesis protein, MshQ</fullName>
    </submittedName>
</protein>
<feature type="domain" description="LamG-like jellyroll fold" evidence="5">
    <location>
        <begin position="712"/>
        <end position="846"/>
    </location>
</feature>
<keyword evidence="7" id="KW-1185">Reference proteome</keyword>
<dbReference type="Gene3D" id="2.60.120.200">
    <property type="match status" value="1"/>
</dbReference>
<name>G6YQ29_9GAMM</name>
<accession>G6YQ29</accession>
<dbReference type="Proteomes" id="UP000003208">
    <property type="component" value="Unassembled WGS sequence"/>
</dbReference>
<evidence type="ECO:0000256" key="1">
    <source>
        <dbReference type="ARBA" id="ARBA00022729"/>
    </source>
</evidence>
<dbReference type="EMBL" id="AGTR01000015">
    <property type="protein sequence ID" value="EHJ05805.1"/>
    <property type="molecule type" value="Genomic_DNA"/>
</dbReference>
<organism evidence="6 7">
    <name type="scientific">Marinobacter manganoxydans MnI7-9</name>
    <dbReference type="NCBI Taxonomy" id="1094979"/>
    <lineage>
        <taxon>Bacteria</taxon>
        <taxon>Pseudomonadati</taxon>
        <taxon>Pseudomonadota</taxon>
        <taxon>Gammaproteobacteria</taxon>
        <taxon>Pseudomonadales</taxon>
        <taxon>Marinobacteraceae</taxon>
        <taxon>Marinobacter</taxon>
    </lineage>
</organism>
<feature type="chain" id="PRO_5003490851" evidence="4">
    <location>
        <begin position="25"/>
        <end position="1560"/>
    </location>
</feature>
<evidence type="ECO:0000256" key="2">
    <source>
        <dbReference type="ARBA" id="ARBA00023157"/>
    </source>
</evidence>
<sequence length="1560" mass="165811">MRQFTALIRSILVVILLAPCLAHAWKMEAGTLDLPATSGENELFSFSFKQTYASPPIVVALPTDDGPNASALRIRNVTSTGFEIAQVEPFSEDGPHTNMTVSYVAVEPGVHQLPDGTRIEAGLLSTRESGSGSNNKDFVQFGGNSQQGQKNWGSFNFSTSFSTTPVVIGDVQTMTNETNAGVPDEVSQPWFTTVFDAVTSSGFNYALELSEAFDGSGGNKFYDLDNVEQIGFIAISPATASFRAIGNINVLFESQSIFNGPRGWDDGCSNFVFNNSYGSAPIAVASKTSRLEEDGGWLRQCQISNSSIGLLIDEDTAQDSERNHVVESVGLVAFSEPFAYDSEVRPPEPEPLMMESRSVTVNPGAVTRISFQQVYPSPPAVFVLSDDNNPEPSAVRIRQISEDGFDVVPLEPPTRYSDVGDQNTTVHYLAVTYGEHTFPDGTRLEVGQVPLQSEQGRFISGSDWSRLNFLTGFGGTPVFISNIQTLENETSSPGERSVPWLTMAHDRLGASGIDLAIERAETTSGSVVRPETIAYLAIEPGVIGSFVDNDGRTVLSEAQITPDNISGTNSCDSAPFLQSYPSPPRVVGSQLTRDGGDGGWLRRCSVSNDAVELKIEEDWANDRDLSHTTEQAGFLAFSGDFVVDFSLRAVYGLEGPRWQGDPGEVVELRGTGLDGRAVNGATAEPAKVCYGATLSSGSFIDIPHDDDLSGTDELTVMAWINVDAFPTGGGIKTIVSKDENYEYHVDSNREIYWWWTNESGVSRSFTSGYQLPLNTWVHTAITYSKRDGVQRIVIDGVERARQSFAGESLLLNADPFQIGADQGFGGREFEGQIDEVRLYARALSDAAILREANRSRPCAQVLDHFRITVPATASVCAPVDVRIQAEDAGDNVLTGYQGTMRITTSAGHGNWQKVAASGPLSPSPDVDDGQALYEFVAADNGEITLGLENTRADRLTIRAEDITGGQFGVSNVVEFRENALVIGLADSLGNDVIAGRPHGLQAEVLRRDPSSGECGRVEAYDGAVDLRAWLNRETDDPAGSAPGLDAGAGSISLPSSRPATSNLTVDFDRGLANLGLIATDVGHYALELEDSESGLILDENDNPIAIAGTGPELTARPFAFAVTVAGNPATDAPSGTAFRAAGRPFDVSVRAVQYDSADDADADGQPDGHGDADASNNTDLTDNASVDSFDAAVSVAGYLIAGPAGAADPGLAGLSGLSGFSSGSASGSAAFNEVGAIEVATGINGAFLGRAVTVVGDSGPVGRFHPERFSLDSQMDGVLDAMCNGFNYTGQSFGYGLSPEFIFSARAYSVSGVGPVTRNYRDSWQKLTVADIGRTDPAADADEIGAQGTAPGVTTVAGTPTLIGNGDGTLVYQAGADTFTYDRNANSLIGPFDARLETAFTNISDSDGVSMPTAELPTLSSSGASIRYGRMVLENAYGPETLDLTMPFEVQIWNGTDFELHSDEICWAYNTADAVITDMPPNTSVDANSGTINSGRPAAGAPIRLTAPGEGNTGNVQVEYPVPLYWQSDFDGDGVEENPQATATFGVYRGHDRVIYWQER</sequence>
<evidence type="ECO:0000256" key="4">
    <source>
        <dbReference type="SAM" id="SignalP"/>
    </source>
</evidence>
<dbReference type="PANTHER" id="PTHR47635">
    <property type="entry name" value="CUB DOMAIN-CONTAINING PROTEIN"/>
    <property type="match status" value="1"/>
</dbReference>
<dbReference type="SMART" id="SM00560">
    <property type="entry name" value="LamGL"/>
    <property type="match status" value="1"/>
</dbReference>
<dbReference type="Pfam" id="PF13385">
    <property type="entry name" value="Laminin_G_3"/>
    <property type="match status" value="1"/>
</dbReference>
<evidence type="ECO:0000256" key="3">
    <source>
        <dbReference type="SAM" id="MobiDB-lite"/>
    </source>
</evidence>
<dbReference type="Pfam" id="PF20419">
    <property type="entry name" value="DUF6701"/>
    <property type="match status" value="1"/>
</dbReference>
<gene>
    <name evidence="6" type="ORF">KYE_04721</name>
</gene>
<keyword evidence="2" id="KW-1015">Disulfide bond</keyword>
<evidence type="ECO:0000313" key="7">
    <source>
        <dbReference type="Proteomes" id="UP000003208"/>
    </source>
</evidence>
<dbReference type="InterPro" id="IPR006558">
    <property type="entry name" value="LamG-like"/>
</dbReference>
<proteinExistence type="predicted"/>
<dbReference type="RefSeq" id="WP_008170899.1">
    <property type="nucleotide sequence ID" value="NZ_AGTR01000015.1"/>
</dbReference>
<evidence type="ECO:0000259" key="5">
    <source>
        <dbReference type="SMART" id="SM00560"/>
    </source>
</evidence>